<dbReference type="Gene3D" id="3.30.300.20">
    <property type="match status" value="1"/>
</dbReference>
<keyword evidence="2" id="KW-1185">Reference proteome</keyword>
<dbReference type="PANTHER" id="PTHR42830:SF2">
    <property type="entry name" value="OSMC_OHR FAMILY PROTEIN"/>
    <property type="match status" value="1"/>
</dbReference>
<dbReference type="Pfam" id="PF02566">
    <property type="entry name" value="OsmC"/>
    <property type="match status" value="1"/>
</dbReference>
<proteinExistence type="predicted"/>
<dbReference type="PANTHER" id="PTHR42830">
    <property type="entry name" value="OSMOTICALLY INDUCIBLE FAMILY PROTEIN"/>
    <property type="match status" value="1"/>
</dbReference>
<protein>
    <submittedName>
        <fullName evidence="1">OsmC family protein</fullName>
    </submittedName>
</protein>
<dbReference type="RefSeq" id="WP_332520310.1">
    <property type="nucleotide sequence ID" value="NZ_JANRHA010000010.1"/>
</dbReference>
<dbReference type="Proteomes" id="UP001152755">
    <property type="component" value="Unassembled WGS sequence"/>
</dbReference>
<dbReference type="InterPro" id="IPR003718">
    <property type="entry name" value="OsmC/Ohr_fam"/>
</dbReference>
<gene>
    <name evidence="1" type="ORF">NVS88_15545</name>
</gene>
<name>A0A9X4M357_9ACTN</name>
<comment type="caution">
    <text evidence="1">The sequence shown here is derived from an EMBL/GenBank/DDBJ whole genome shotgun (WGS) entry which is preliminary data.</text>
</comment>
<organism evidence="1 2">
    <name type="scientific">Speluncibacter jeojiensis</name>
    <dbReference type="NCBI Taxonomy" id="2710754"/>
    <lineage>
        <taxon>Bacteria</taxon>
        <taxon>Bacillati</taxon>
        <taxon>Actinomycetota</taxon>
        <taxon>Actinomycetes</taxon>
        <taxon>Mycobacteriales</taxon>
        <taxon>Speluncibacteraceae</taxon>
        <taxon>Speluncibacter</taxon>
    </lineage>
</organism>
<dbReference type="SUPFAM" id="SSF82784">
    <property type="entry name" value="OsmC-like"/>
    <property type="match status" value="1"/>
</dbReference>
<dbReference type="AlphaFoldDB" id="A0A9X4M357"/>
<dbReference type="InterPro" id="IPR052707">
    <property type="entry name" value="OsmC_Ohr_Peroxiredoxin"/>
</dbReference>
<evidence type="ECO:0000313" key="2">
    <source>
        <dbReference type="Proteomes" id="UP001152755"/>
    </source>
</evidence>
<dbReference type="EMBL" id="JANRHA010000010">
    <property type="protein sequence ID" value="MDG3015974.1"/>
    <property type="molecule type" value="Genomic_DNA"/>
</dbReference>
<accession>A0A9X4M357</accession>
<reference evidence="1" key="1">
    <citation type="submission" date="2022-08" db="EMBL/GenBank/DDBJ databases">
        <title>Genome analysis of Corynebacteriales strain.</title>
        <authorList>
            <person name="Lee S.D."/>
        </authorList>
    </citation>
    <scope>NUCLEOTIDE SEQUENCE</scope>
    <source>
        <strain evidence="1">D3-21</strain>
    </source>
</reference>
<dbReference type="InterPro" id="IPR015946">
    <property type="entry name" value="KH_dom-like_a/b"/>
</dbReference>
<sequence length="161" mass="17482">MHLRDYELTVEWTGNRGSGTSGYRDFDRDHTVHAPGKPILLASSDPAFRGDPDRWNPEELLLAALSQCHMLWFLGLAAHAGVVVTGYVDDATGQMCEQDDGAGQFVDAVLRPLVTVESPEMVAAVPGLHTAAHGKCFIARSVNFPVRLAPRTTVASRDPDE</sequence>
<dbReference type="InterPro" id="IPR036102">
    <property type="entry name" value="OsmC/Ohrsf"/>
</dbReference>
<evidence type="ECO:0000313" key="1">
    <source>
        <dbReference type="EMBL" id="MDG3015974.1"/>
    </source>
</evidence>